<accession>A0A813KMQ1</accession>
<gene>
    <name evidence="2" type="ORF">PGLA2088_LOCUS36202</name>
</gene>
<proteinExistence type="predicted"/>
<dbReference type="EMBL" id="CAJNNW010032058">
    <property type="protein sequence ID" value="CAE8710910.1"/>
    <property type="molecule type" value="Genomic_DNA"/>
</dbReference>
<evidence type="ECO:0000313" key="3">
    <source>
        <dbReference type="Proteomes" id="UP000626109"/>
    </source>
</evidence>
<feature type="compositionally biased region" description="Basic and acidic residues" evidence="1">
    <location>
        <begin position="73"/>
        <end position="86"/>
    </location>
</feature>
<protein>
    <submittedName>
        <fullName evidence="2">Uncharacterized protein</fullName>
    </submittedName>
</protein>
<comment type="caution">
    <text evidence="2">The sequence shown here is derived from an EMBL/GenBank/DDBJ whole genome shotgun (WGS) entry which is preliminary data.</text>
</comment>
<feature type="region of interest" description="Disordered" evidence="1">
    <location>
        <begin position="67"/>
        <end position="86"/>
    </location>
</feature>
<evidence type="ECO:0000313" key="2">
    <source>
        <dbReference type="EMBL" id="CAE8710910.1"/>
    </source>
</evidence>
<organism evidence="2 3">
    <name type="scientific">Polarella glacialis</name>
    <name type="common">Dinoflagellate</name>
    <dbReference type="NCBI Taxonomy" id="89957"/>
    <lineage>
        <taxon>Eukaryota</taxon>
        <taxon>Sar</taxon>
        <taxon>Alveolata</taxon>
        <taxon>Dinophyceae</taxon>
        <taxon>Suessiales</taxon>
        <taxon>Suessiaceae</taxon>
        <taxon>Polarella</taxon>
    </lineage>
</organism>
<dbReference type="Proteomes" id="UP000626109">
    <property type="component" value="Unassembled WGS sequence"/>
</dbReference>
<dbReference type="AlphaFoldDB" id="A0A813KMQ1"/>
<evidence type="ECO:0000256" key="1">
    <source>
        <dbReference type="SAM" id="MobiDB-lite"/>
    </source>
</evidence>
<name>A0A813KMQ1_POLGL</name>
<reference evidence="2" key="1">
    <citation type="submission" date="2021-02" db="EMBL/GenBank/DDBJ databases">
        <authorList>
            <person name="Dougan E. K."/>
            <person name="Rhodes N."/>
            <person name="Thang M."/>
            <person name="Chan C."/>
        </authorList>
    </citation>
    <scope>NUCLEOTIDE SEQUENCE</scope>
</reference>
<sequence length="152" mass="16834">MFLHSTSSEIGHSFNLKRATHMDHPLAINRSTYSQSAGMSLSGSSWASQAAGETRKIKNMLKSSSVSLGSAGHDLRSTARGDHRDFSREECRAAQGAMNAEAKKDLSAVHYTLGDDKPGKLSYDWYETWQMRQERAHWNPKLTLKPLRGPAG</sequence>